<feature type="transmembrane region" description="Helical" evidence="6">
    <location>
        <begin position="587"/>
        <end position="605"/>
    </location>
</feature>
<dbReference type="GO" id="GO:0016020">
    <property type="term" value="C:membrane"/>
    <property type="evidence" value="ECO:0007669"/>
    <property type="project" value="UniProtKB-SubCell"/>
</dbReference>
<name>U3AFM1_9EURY</name>
<accession>U3AFM1</accession>
<dbReference type="InterPro" id="IPR006043">
    <property type="entry name" value="NCS2"/>
</dbReference>
<comment type="subcellular location">
    <subcellularLocation>
        <location evidence="1">Membrane</location>
        <topology evidence="1">Multi-pass membrane protein</topology>
    </subcellularLocation>
</comment>
<feature type="transmembrane region" description="Helical" evidence="6">
    <location>
        <begin position="315"/>
        <end position="332"/>
    </location>
</feature>
<proteinExistence type="predicted"/>
<evidence type="ECO:0000256" key="4">
    <source>
        <dbReference type="ARBA" id="ARBA00023136"/>
    </source>
</evidence>
<dbReference type="GO" id="GO:0022857">
    <property type="term" value="F:transmembrane transporter activity"/>
    <property type="evidence" value="ECO:0007669"/>
    <property type="project" value="InterPro"/>
</dbReference>
<dbReference type="NCBIfam" id="NF037981">
    <property type="entry name" value="NCS2_1"/>
    <property type="match status" value="1"/>
</dbReference>
<dbReference type="Pfam" id="PF00860">
    <property type="entry name" value="Xan_ur_permease"/>
    <property type="match status" value="1"/>
</dbReference>
<feature type="transmembrane region" description="Helical" evidence="6">
    <location>
        <begin position="285"/>
        <end position="303"/>
    </location>
</feature>
<feature type="region of interest" description="Disordered" evidence="5">
    <location>
        <begin position="128"/>
        <end position="159"/>
    </location>
</feature>
<feature type="transmembrane region" description="Helical" evidence="6">
    <location>
        <begin position="478"/>
        <end position="500"/>
    </location>
</feature>
<feature type="transmembrane region" description="Helical" evidence="6">
    <location>
        <begin position="257"/>
        <end position="279"/>
    </location>
</feature>
<keyword evidence="4 6" id="KW-0472">Membrane</keyword>
<feature type="transmembrane region" description="Helical" evidence="6">
    <location>
        <begin position="344"/>
        <end position="364"/>
    </location>
</feature>
<feature type="transmembrane region" description="Helical" evidence="6">
    <location>
        <begin position="226"/>
        <end position="245"/>
    </location>
</feature>
<feature type="transmembrane region" description="Helical" evidence="6">
    <location>
        <begin position="201"/>
        <end position="220"/>
    </location>
</feature>
<gene>
    <name evidence="7" type="ORF">MBEHAL_2343</name>
</gene>
<protein>
    <submittedName>
        <fullName evidence="7">Xanthine permease</fullName>
    </submittedName>
</protein>
<evidence type="ECO:0000313" key="8">
    <source>
        <dbReference type="Proteomes" id="UP000016986"/>
    </source>
</evidence>
<keyword evidence="3 6" id="KW-1133">Transmembrane helix</keyword>
<evidence type="ECO:0000256" key="6">
    <source>
        <dbReference type="SAM" id="Phobius"/>
    </source>
</evidence>
<dbReference type="PANTHER" id="PTHR11119">
    <property type="entry name" value="XANTHINE-URACIL / VITAMIN C PERMEASE FAMILY MEMBER"/>
    <property type="match status" value="1"/>
</dbReference>
<feature type="compositionally biased region" description="Low complexity" evidence="5">
    <location>
        <begin position="1"/>
        <end position="47"/>
    </location>
</feature>
<evidence type="ECO:0000256" key="3">
    <source>
        <dbReference type="ARBA" id="ARBA00022989"/>
    </source>
</evidence>
<organism evidence="7 8">
    <name type="scientific">Halarchaeum acidiphilum MH1-52-1</name>
    <dbReference type="NCBI Taxonomy" id="1261545"/>
    <lineage>
        <taxon>Archaea</taxon>
        <taxon>Methanobacteriati</taxon>
        <taxon>Methanobacteriota</taxon>
        <taxon>Stenosarchaea group</taxon>
        <taxon>Halobacteria</taxon>
        <taxon>Halobacteriales</taxon>
        <taxon>Halobacteriaceae</taxon>
    </lineage>
</organism>
<sequence>MLYSASPASSTNPTSAAASALAAASTTASSSGPARASAASAMRSSATNPVSAYSGKMATSTRSSRPARRARTVATFAAGSQSVIAHWQAATAGSDTAGGTRCANKGSATQHAYAPARAPMVVVRMAGDANPEAPPEGIAGEPGTESVEQSGDVEYGVEERPPTGESVLLGLQHYLTMVGANIAVPLALAGAMGMPSKWQPIYIGTFFVVSGVGTLLQTTFGNRYPIVQGATFSMLAPAIAIIGFVGTGPDHWRDAILALQGAIIVGGIVEFALGYLGVMGWLKKYLSPVVVAPTIALIGLSLFSASQVTMANQAWWLVGLTVVLIVLFSQYLDDAHRMFRLYPVLLGIVVAWVLATALSVLGIIPSGSAAFVDLSTVANASLVQVPTPLQWGMPTFQTSFVVGMFAGVLASMIESFGDYHAVARLAGERAPSARRIDHGIGMEGIATLFAGIMGTGNGSTSYSENIGAIGLTGVASRYVIQIGALLMLVVGFVGYFGALITTIPSPIIGGLYIAMFGQIAAVGLSNLKHVDLDSSRNVFIVGISLFCGLALPAYMGNVGSAAAFQQGMASTPILGALLGLKIVSDTIYVVGGTGMAVGGLVAFVLDNTVEGSREERGLDEWDQLTEDDEAFDSAYERYVKGD</sequence>
<keyword evidence="8" id="KW-1185">Reference proteome</keyword>
<feature type="transmembrane region" description="Helical" evidence="6">
    <location>
        <begin position="506"/>
        <end position="525"/>
    </location>
</feature>
<dbReference type="EMBL" id="BATA01000078">
    <property type="protein sequence ID" value="GAD53583.1"/>
    <property type="molecule type" value="Genomic_DNA"/>
</dbReference>
<evidence type="ECO:0000313" key="7">
    <source>
        <dbReference type="EMBL" id="GAD53583.1"/>
    </source>
</evidence>
<keyword evidence="2 6" id="KW-0812">Transmembrane</keyword>
<reference evidence="7 8" key="1">
    <citation type="submission" date="2013-09" db="EMBL/GenBank/DDBJ databases">
        <title>Whole genome sequencing of Halarchaeum acidiphilum strain MH1-52-1.</title>
        <authorList>
            <person name="Shimane Y."/>
            <person name="Minegishi H."/>
            <person name="Nishi S."/>
            <person name="Echigo A."/>
            <person name="Shuto A."/>
            <person name="Konishi M."/>
            <person name="Ito T."/>
            <person name="Ohkuma M."/>
            <person name="Ohta Y."/>
            <person name="Nagano Y."/>
            <person name="Tsubouchi T."/>
            <person name="Mori K."/>
            <person name="Usui K."/>
            <person name="Kamekura M."/>
            <person name="Usami R."/>
            <person name="Takaki Y."/>
            <person name="Hatada Y."/>
        </authorList>
    </citation>
    <scope>NUCLEOTIDE SEQUENCE [LARGE SCALE GENOMIC DNA]</scope>
    <source>
        <strain evidence="7 8">JCM 16109</strain>
    </source>
</reference>
<evidence type="ECO:0000256" key="5">
    <source>
        <dbReference type="SAM" id="MobiDB-lite"/>
    </source>
</evidence>
<evidence type="ECO:0000256" key="1">
    <source>
        <dbReference type="ARBA" id="ARBA00004141"/>
    </source>
</evidence>
<dbReference type="AlphaFoldDB" id="U3AFM1"/>
<feature type="transmembrane region" description="Helical" evidence="6">
    <location>
        <begin position="537"/>
        <end position="555"/>
    </location>
</feature>
<dbReference type="Proteomes" id="UP000016986">
    <property type="component" value="Unassembled WGS sequence"/>
</dbReference>
<comment type="caution">
    <text evidence="7">The sequence shown here is derived from an EMBL/GenBank/DDBJ whole genome shotgun (WGS) entry which is preliminary data.</text>
</comment>
<feature type="region of interest" description="Disordered" evidence="5">
    <location>
        <begin position="1"/>
        <end position="69"/>
    </location>
</feature>
<evidence type="ECO:0000256" key="2">
    <source>
        <dbReference type="ARBA" id="ARBA00022692"/>
    </source>
</evidence>
<dbReference type="eggNOG" id="arCOG02805">
    <property type="taxonomic scope" value="Archaea"/>
</dbReference>
<feature type="compositionally biased region" description="Low complexity" evidence="5">
    <location>
        <begin position="129"/>
        <end position="143"/>
    </location>
</feature>